<proteinExistence type="predicted"/>
<feature type="transmembrane region" description="Helical" evidence="1">
    <location>
        <begin position="64"/>
        <end position="82"/>
    </location>
</feature>
<dbReference type="Proteomes" id="UP001458880">
    <property type="component" value="Unassembled WGS sequence"/>
</dbReference>
<protein>
    <submittedName>
        <fullName evidence="3">Frag1/DRAM/Sfk1 family</fullName>
    </submittedName>
</protein>
<dbReference type="GO" id="GO:0005789">
    <property type="term" value="C:endoplasmic reticulum membrane"/>
    <property type="evidence" value="ECO:0007669"/>
    <property type="project" value="TreeGrafter"/>
</dbReference>
<dbReference type="InterPro" id="IPR019402">
    <property type="entry name" value="CWH43_N"/>
</dbReference>
<keyword evidence="1" id="KW-0812">Transmembrane</keyword>
<dbReference type="GO" id="GO:0000139">
    <property type="term" value="C:Golgi membrane"/>
    <property type="evidence" value="ECO:0007669"/>
    <property type="project" value="InterPro"/>
</dbReference>
<comment type="caution">
    <text evidence="3">The sequence shown here is derived from an EMBL/GenBank/DDBJ whole genome shotgun (WGS) entry which is preliminary data.</text>
</comment>
<dbReference type="PANTHER" id="PTHR12892:SF17">
    <property type="entry name" value="POST-GPI ATTACHMENT TO PROTEINS FACTOR 2-LIKE"/>
    <property type="match status" value="1"/>
</dbReference>
<name>A0AAW1LWG0_POPJA</name>
<keyword evidence="4" id="KW-1185">Reference proteome</keyword>
<keyword evidence="1" id="KW-1133">Transmembrane helix</keyword>
<evidence type="ECO:0000313" key="4">
    <source>
        <dbReference type="Proteomes" id="UP001458880"/>
    </source>
</evidence>
<sequence>MEVSALAGVTYISNMENYPVHEKLFIFFMFCSLWHMLASLKALQNIALTRKDFKVFEQEIFYKKTLLIISIISTIFMCAFFAEHRLLCRELAFSRFAFCEYIIATANMMYHCTLISNFPNEHLLIARGLHKTKHENAWKLY</sequence>
<dbReference type="EMBL" id="JASPKY010000089">
    <property type="protein sequence ID" value="KAK9738230.1"/>
    <property type="molecule type" value="Genomic_DNA"/>
</dbReference>
<evidence type="ECO:0000313" key="3">
    <source>
        <dbReference type="EMBL" id="KAK9738230.1"/>
    </source>
</evidence>
<evidence type="ECO:0000256" key="1">
    <source>
        <dbReference type="SAM" id="Phobius"/>
    </source>
</evidence>
<feature type="domain" description="CWH43-like N-terminal" evidence="2">
    <location>
        <begin position="4"/>
        <end position="119"/>
    </location>
</feature>
<dbReference type="InterPro" id="IPR039545">
    <property type="entry name" value="PGAP2"/>
</dbReference>
<organism evidence="3 4">
    <name type="scientific">Popillia japonica</name>
    <name type="common">Japanese beetle</name>
    <dbReference type="NCBI Taxonomy" id="7064"/>
    <lineage>
        <taxon>Eukaryota</taxon>
        <taxon>Metazoa</taxon>
        <taxon>Ecdysozoa</taxon>
        <taxon>Arthropoda</taxon>
        <taxon>Hexapoda</taxon>
        <taxon>Insecta</taxon>
        <taxon>Pterygota</taxon>
        <taxon>Neoptera</taxon>
        <taxon>Endopterygota</taxon>
        <taxon>Coleoptera</taxon>
        <taxon>Polyphaga</taxon>
        <taxon>Scarabaeiformia</taxon>
        <taxon>Scarabaeidae</taxon>
        <taxon>Rutelinae</taxon>
        <taxon>Popillia</taxon>
    </lineage>
</organism>
<dbReference type="Pfam" id="PF10277">
    <property type="entry name" value="Frag1"/>
    <property type="match status" value="1"/>
</dbReference>
<evidence type="ECO:0000259" key="2">
    <source>
        <dbReference type="Pfam" id="PF10277"/>
    </source>
</evidence>
<dbReference type="PANTHER" id="PTHR12892">
    <property type="entry name" value="FGF RECEPTOR ACTIVATING PROTEIN 1"/>
    <property type="match status" value="1"/>
</dbReference>
<feature type="transmembrane region" description="Helical" evidence="1">
    <location>
        <begin position="24"/>
        <end position="43"/>
    </location>
</feature>
<reference evidence="3 4" key="1">
    <citation type="journal article" date="2024" name="BMC Genomics">
        <title>De novo assembly and annotation of Popillia japonica's genome with initial clues to its potential as an invasive pest.</title>
        <authorList>
            <person name="Cucini C."/>
            <person name="Boschi S."/>
            <person name="Funari R."/>
            <person name="Cardaioli E."/>
            <person name="Iannotti N."/>
            <person name="Marturano G."/>
            <person name="Paoli F."/>
            <person name="Bruttini M."/>
            <person name="Carapelli A."/>
            <person name="Frati F."/>
            <person name="Nardi F."/>
        </authorList>
    </citation>
    <scope>NUCLEOTIDE SEQUENCE [LARGE SCALE GENOMIC DNA]</scope>
    <source>
        <strain evidence="3">DMR45628</strain>
    </source>
</reference>
<gene>
    <name evidence="3" type="ORF">QE152_g10085</name>
</gene>
<accession>A0AAW1LWG0</accession>
<dbReference type="GO" id="GO:0006506">
    <property type="term" value="P:GPI anchor biosynthetic process"/>
    <property type="evidence" value="ECO:0007669"/>
    <property type="project" value="TreeGrafter"/>
</dbReference>
<keyword evidence="1" id="KW-0472">Membrane</keyword>
<dbReference type="AlphaFoldDB" id="A0AAW1LWG0"/>